<reference evidence="3" key="5">
    <citation type="submission" date="2015-06" db="UniProtKB">
        <authorList>
            <consortium name="EnsemblFungi"/>
        </authorList>
    </citation>
    <scope>IDENTIFICATION</scope>
    <source>
        <strain evidence="3">ATCC 64411</strain>
    </source>
</reference>
<evidence type="ECO:0000313" key="2">
    <source>
        <dbReference type="EMBL" id="KLU86177.1"/>
    </source>
</evidence>
<protein>
    <submittedName>
        <fullName evidence="2 3">Uncharacterized protein</fullName>
    </submittedName>
</protein>
<dbReference type="Proteomes" id="UP000011715">
    <property type="component" value="Unassembled WGS sequence"/>
</dbReference>
<evidence type="ECO:0000256" key="1">
    <source>
        <dbReference type="SAM" id="MobiDB-lite"/>
    </source>
</evidence>
<accession>A0A0C4DYR8</accession>
<feature type="compositionally biased region" description="Basic and acidic residues" evidence="1">
    <location>
        <begin position="98"/>
        <end position="108"/>
    </location>
</feature>
<dbReference type="EMBL" id="GL876969">
    <property type="protein sequence ID" value="KLU86177.1"/>
    <property type="molecule type" value="Genomic_DNA"/>
</dbReference>
<evidence type="ECO:0000313" key="3">
    <source>
        <dbReference type="EnsemblFungi" id="MAPG_05194T0"/>
    </source>
</evidence>
<organism evidence="3 4">
    <name type="scientific">Magnaporthiopsis poae (strain ATCC 64411 / 73-15)</name>
    <name type="common">Kentucky bluegrass fungus</name>
    <name type="synonym">Magnaporthe poae</name>
    <dbReference type="NCBI Taxonomy" id="644358"/>
    <lineage>
        <taxon>Eukaryota</taxon>
        <taxon>Fungi</taxon>
        <taxon>Dikarya</taxon>
        <taxon>Ascomycota</taxon>
        <taxon>Pezizomycotina</taxon>
        <taxon>Sordariomycetes</taxon>
        <taxon>Sordariomycetidae</taxon>
        <taxon>Magnaporthales</taxon>
        <taxon>Magnaporthaceae</taxon>
        <taxon>Magnaporthiopsis</taxon>
    </lineage>
</organism>
<reference evidence="4" key="2">
    <citation type="submission" date="2010-05" db="EMBL/GenBank/DDBJ databases">
        <title>The genome sequence of Magnaporthe poae strain ATCC 64411.</title>
        <authorList>
            <person name="Ma L.-J."/>
            <person name="Dead R."/>
            <person name="Young S."/>
            <person name="Zeng Q."/>
            <person name="Koehrsen M."/>
            <person name="Alvarado L."/>
            <person name="Berlin A."/>
            <person name="Chapman S.B."/>
            <person name="Chen Z."/>
            <person name="Freedman E."/>
            <person name="Gellesch M."/>
            <person name="Goldberg J."/>
            <person name="Griggs A."/>
            <person name="Gujja S."/>
            <person name="Heilman E.R."/>
            <person name="Heiman D."/>
            <person name="Hepburn T."/>
            <person name="Howarth C."/>
            <person name="Jen D."/>
            <person name="Larson L."/>
            <person name="Mehta T."/>
            <person name="Neiman D."/>
            <person name="Pearson M."/>
            <person name="Roberts A."/>
            <person name="Saif S."/>
            <person name="Shea T."/>
            <person name="Shenoy N."/>
            <person name="Sisk P."/>
            <person name="Stolte C."/>
            <person name="Sykes S."/>
            <person name="Walk T."/>
            <person name="White J."/>
            <person name="Yandava C."/>
            <person name="Haas B."/>
            <person name="Nusbaum C."/>
            <person name="Birren B."/>
        </authorList>
    </citation>
    <scope>NUCLEOTIDE SEQUENCE [LARGE SCALE GENOMIC DNA]</scope>
    <source>
        <strain evidence="4">ATCC 64411 / 73-15</strain>
    </source>
</reference>
<gene>
    <name evidence="2" type="ORF">MAPG_05194</name>
</gene>
<evidence type="ECO:0000313" key="4">
    <source>
        <dbReference type="Proteomes" id="UP000011715"/>
    </source>
</evidence>
<name>A0A0C4DYR8_MAGP6</name>
<dbReference type="AlphaFoldDB" id="A0A0C4DYR8"/>
<reference evidence="2" key="3">
    <citation type="submission" date="2011-03" db="EMBL/GenBank/DDBJ databases">
        <title>Annotation of Magnaporthe poae ATCC 64411.</title>
        <authorList>
            <person name="Ma L.-J."/>
            <person name="Dead R."/>
            <person name="Young S.K."/>
            <person name="Zeng Q."/>
            <person name="Gargeya S."/>
            <person name="Fitzgerald M."/>
            <person name="Haas B."/>
            <person name="Abouelleil A."/>
            <person name="Alvarado L."/>
            <person name="Arachchi H.M."/>
            <person name="Berlin A."/>
            <person name="Brown A."/>
            <person name="Chapman S.B."/>
            <person name="Chen Z."/>
            <person name="Dunbar C."/>
            <person name="Freedman E."/>
            <person name="Gearin G."/>
            <person name="Gellesch M."/>
            <person name="Goldberg J."/>
            <person name="Griggs A."/>
            <person name="Gujja S."/>
            <person name="Heiman D."/>
            <person name="Howarth C."/>
            <person name="Larson L."/>
            <person name="Lui A."/>
            <person name="MacDonald P.J.P."/>
            <person name="Mehta T."/>
            <person name="Montmayeur A."/>
            <person name="Murphy C."/>
            <person name="Neiman D."/>
            <person name="Pearson M."/>
            <person name="Priest M."/>
            <person name="Roberts A."/>
            <person name="Saif S."/>
            <person name="Shea T."/>
            <person name="Shenoy N."/>
            <person name="Sisk P."/>
            <person name="Stolte C."/>
            <person name="Sykes S."/>
            <person name="Yandava C."/>
            <person name="Wortman J."/>
            <person name="Nusbaum C."/>
            <person name="Birren B."/>
        </authorList>
    </citation>
    <scope>NUCLEOTIDE SEQUENCE</scope>
    <source>
        <strain evidence="2">ATCC 64411</strain>
    </source>
</reference>
<dbReference type="EMBL" id="ADBL01001225">
    <property type="status" value="NOT_ANNOTATED_CDS"/>
    <property type="molecule type" value="Genomic_DNA"/>
</dbReference>
<reference evidence="2" key="1">
    <citation type="submission" date="2010-05" db="EMBL/GenBank/DDBJ databases">
        <title>The Genome Sequence of Magnaporthe poae strain ATCC 64411.</title>
        <authorList>
            <consortium name="The Broad Institute Genome Sequencing Platform"/>
            <consortium name="Broad Institute Genome Sequencing Center for Infectious Disease"/>
            <person name="Ma L.-J."/>
            <person name="Dead R."/>
            <person name="Young S."/>
            <person name="Zeng Q."/>
            <person name="Koehrsen M."/>
            <person name="Alvarado L."/>
            <person name="Berlin A."/>
            <person name="Chapman S.B."/>
            <person name="Chen Z."/>
            <person name="Freedman E."/>
            <person name="Gellesch M."/>
            <person name="Goldberg J."/>
            <person name="Griggs A."/>
            <person name="Gujja S."/>
            <person name="Heilman E.R."/>
            <person name="Heiman D."/>
            <person name="Hepburn T."/>
            <person name="Howarth C."/>
            <person name="Jen D."/>
            <person name="Larson L."/>
            <person name="Mehta T."/>
            <person name="Neiman D."/>
            <person name="Pearson M."/>
            <person name="Roberts A."/>
            <person name="Saif S."/>
            <person name="Shea T."/>
            <person name="Shenoy N."/>
            <person name="Sisk P."/>
            <person name="Stolte C."/>
            <person name="Sykes S."/>
            <person name="Walk T."/>
            <person name="White J."/>
            <person name="Yandava C."/>
            <person name="Haas B."/>
            <person name="Nusbaum C."/>
            <person name="Birren B."/>
        </authorList>
    </citation>
    <scope>NUCLEOTIDE SEQUENCE</scope>
    <source>
        <strain evidence="2">ATCC 64411</strain>
    </source>
</reference>
<feature type="region of interest" description="Disordered" evidence="1">
    <location>
        <begin position="67"/>
        <end position="108"/>
    </location>
</feature>
<keyword evidence="4" id="KW-1185">Reference proteome</keyword>
<proteinExistence type="predicted"/>
<dbReference type="VEuPathDB" id="FungiDB:MAPG_05194"/>
<dbReference type="EnsemblFungi" id="MAPG_05194T0">
    <property type="protein sequence ID" value="MAPG_05194T0"/>
    <property type="gene ID" value="MAPG_05194"/>
</dbReference>
<sequence length="138" mass="14983">MAVVMDTLYYIFGPPRLGGGQPGSLLLACIVGFHAAHLPRLAVEATNSQIPAPGSTGQWQVMTPDWFQAGGEDEGQTGKKGQGACSHTRNGIPQRKRKGEEKKKKENERYFQRNTLPHHGITLTFDSFRASACAMANG</sequence>
<reference evidence="3" key="4">
    <citation type="journal article" date="2015" name="G3 (Bethesda)">
        <title>Genome sequences of three phytopathogenic species of the Magnaporthaceae family of fungi.</title>
        <authorList>
            <person name="Okagaki L.H."/>
            <person name="Nunes C.C."/>
            <person name="Sailsbery J."/>
            <person name="Clay B."/>
            <person name="Brown D."/>
            <person name="John T."/>
            <person name="Oh Y."/>
            <person name="Young N."/>
            <person name="Fitzgerald M."/>
            <person name="Haas B.J."/>
            <person name="Zeng Q."/>
            <person name="Young S."/>
            <person name="Adiconis X."/>
            <person name="Fan L."/>
            <person name="Levin J.Z."/>
            <person name="Mitchell T.K."/>
            <person name="Okubara P.A."/>
            <person name="Farman M.L."/>
            <person name="Kohn L.M."/>
            <person name="Birren B."/>
            <person name="Ma L.-J."/>
            <person name="Dean R.A."/>
        </authorList>
    </citation>
    <scope>NUCLEOTIDE SEQUENCE</scope>
    <source>
        <strain evidence="3">ATCC 64411 / 73-15</strain>
    </source>
</reference>